<comment type="caution">
    <text evidence="1">The sequence shown here is derived from an EMBL/GenBank/DDBJ whole genome shotgun (WGS) entry which is preliminary data.</text>
</comment>
<dbReference type="EMBL" id="CATNWA010016089">
    <property type="protein sequence ID" value="CAI9589722.1"/>
    <property type="molecule type" value="Genomic_DNA"/>
</dbReference>
<evidence type="ECO:0000313" key="2">
    <source>
        <dbReference type="Proteomes" id="UP001162483"/>
    </source>
</evidence>
<evidence type="ECO:0000313" key="1">
    <source>
        <dbReference type="EMBL" id="CAI9589722.1"/>
    </source>
</evidence>
<organism evidence="1 2">
    <name type="scientific">Staurois parvus</name>
    <dbReference type="NCBI Taxonomy" id="386267"/>
    <lineage>
        <taxon>Eukaryota</taxon>
        <taxon>Metazoa</taxon>
        <taxon>Chordata</taxon>
        <taxon>Craniata</taxon>
        <taxon>Vertebrata</taxon>
        <taxon>Euteleostomi</taxon>
        <taxon>Amphibia</taxon>
        <taxon>Batrachia</taxon>
        <taxon>Anura</taxon>
        <taxon>Neobatrachia</taxon>
        <taxon>Ranoidea</taxon>
        <taxon>Ranidae</taxon>
        <taxon>Staurois</taxon>
    </lineage>
</organism>
<keyword evidence="2" id="KW-1185">Reference proteome</keyword>
<reference evidence="1" key="1">
    <citation type="submission" date="2023-05" db="EMBL/GenBank/DDBJ databases">
        <authorList>
            <person name="Stuckert A."/>
        </authorList>
    </citation>
    <scope>NUCLEOTIDE SEQUENCE</scope>
</reference>
<accession>A0ABN9EY94</accession>
<proteinExistence type="predicted"/>
<sequence>MGDTDGRHCWAALMGGTAGHRWMALMDTGGWHCRAQVGNTDGH</sequence>
<protein>
    <submittedName>
        <fullName evidence="1">Uncharacterized protein</fullName>
    </submittedName>
</protein>
<name>A0ABN9EY94_9NEOB</name>
<dbReference type="Proteomes" id="UP001162483">
    <property type="component" value="Unassembled WGS sequence"/>
</dbReference>
<gene>
    <name evidence="1" type="ORF">SPARVUS_LOCUS10941956</name>
</gene>